<sequence>MASRQDSTNPFTQERGVIHVGGIDALVRLTLDQVRADERRGLKTGMFISGYRGSPLGMLDASFIKNQKTLLERNIHFVDGLNEDLAATAVWGTQMLHTVGKQKFDGVTGMWYGKAPGVDRSGDALKHANYTGIGKNGGVLAIAGDDPSCKSSSLCSQSEPMLMHVGIPSLYPGDVQDILDFGLHGYQLSRLSGLWAGMKIVTNVADGTGSATVDLERLNFVTPDMEFGGQPFAPVMNLGMNVRAEALEMEQSLYTRRLEVAKRYAAANGLNRVVCPNPDAWLGIVTAGKTWHDLRQAFAELGMDDAALRRYGIRILKMGMLFPMEPTVVREFAQGLEEIFVIEEKRPFLEMFVKDVLYGRANAPRIVGKFDHEEKTLLPAYGEFESDVIARALVRRLSGKARIESADAWLRRLDEIHARTALPTATRTAWYCSGCPHSTSTQALDGSIVSAGIGCHTMAMWMGRNVVMGTHMGAEGAQWIGMAPFTDTKHIFQNMGDGTYAHSGSLAIRYCASVDANVTFKLLRNAHTSMTGGQAIMGSHPVVDMVGDLLANGVKKVIVTTDDVSRYTGVTLPGGTEVWDRDRLDEAQRTLAAIAGTTVLLHDQECAAELRRARSRGKAEEPAEVTVINERVCEGCGDCGVKSNCMSVEPVATEFGRKTRIHQSSCNKDFSCVKGFCPSFLTVTPNPAPAEADAKKRKKKGRIPALERALPAPVSKVDARAGYGVHIMGIGGTGSVTVAATLANAARLEGKHVVGLDQTGLAQKGGAVISDIKISDTPFDGANKISDGATDLYLGFDILNATDAKNLAKCHPARTIAVVSTTRTPTGQMVANRHVSFPIVADLTSGINQVTRAADNVFLDGQALAEGLFADSMATNLFMVGVAYQAGAIPLKAESIEAAIRQAGVGVEQSLAAFAWGRMAVVDRAFVVAEIAKLAGAAPAAPVLSAAARAIVDSVGAEGETKRLLEVRVPDLIAYQNEAWARRYAQRVSQVVAAEQRVTPGRHALGEAVARYLYKLMAYKDEYEVARLHADPAFLARLDAMFPHGYAVKYHLAPPTLAKRDPVTGQLVKRAFGPWVRGAFGVLRRFKGLRAGALDVFGKTAERRHERRLIDEYEADLERICAQLSPDNHAAAVALACVPDEIRGYGHVKEKSIEEAAVLHDQCLRAFLDPQAGSATGAAMPLRAAGGQVTRV</sequence>
<dbReference type="Gene3D" id="3.40.920.10">
    <property type="entry name" value="Pyruvate-ferredoxin oxidoreductase, PFOR, domain III"/>
    <property type="match status" value="1"/>
</dbReference>
<evidence type="ECO:0000259" key="2">
    <source>
        <dbReference type="Pfam" id="PF01558"/>
    </source>
</evidence>
<dbReference type="RefSeq" id="WP_129563645.1">
    <property type="nucleotide sequence ID" value="NZ_CADIKL010000011.1"/>
</dbReference>
<feature type="domain" description="DUF6537" evidence="3">
    <location>
        <begin position="962"/>
        <end position="1159"/>
    </location>
</feature>
<dbReference type="InterPro" id="IPR051457">
    <property type="entry name" value="2-oxoacid:Fd_oxidoreductase"/>
</dbReference>
<dbReference type="SUPFAM" id="SSF52922">
    <property type="entry name" value="TK C-terminal domain-like"/>
    <property type="match status" value="1"/>
</dbReference>
<gene>
    <name evidence="4" type="ORF">LMG28688_02723</name>
</gene>
<dbReference type="Proteomes" id="UP000494119">
    <property type="component" value="Unassembled WGS sequence"/>
</dbReference>
<dbReference type="EMBL" id="CADIKL010000011">
    <property type="protein sequence ID" value="CAB3788614.1"/>
    <property type="molecule type" value="Genomic_DNA"/>
</dbReference>
<dbReference type="AlphaFoldDB" id="A0A6J5FWR6"/>
<protein>
    <submittedName>
        <fullName evidence="4">Uncharacterized protein</fullName>
    </submittedName>
</protein>
<proteinExistence type="predicted"/>
<dbReference type="SUPFAM" id="SSF52518">
    <property type="entry name" value="Thiamin diphosphate-binding fold (THDP-binding)"/>
    <property type="match status" value="2"/>
</dbReference>
<dbReference type="PANTHER" id="PTHR48084:SF3">
    <property type="entry name" value="SUBUNIT OF PYRUVATE:FLAVODOXIN OXIDOREDUCTASE"/>
    <property type="match status" value="1"/>
</dbReference>
<accession>A0A6J5FWR6</accession>
<dbReference type="Pfam" id="PF01558">
    <property type="entry name" value="POR"/>
    <property type="match status" value="1"/>
</dbReference>
<dbReference type="InterPro" id="IPR029061">
    <property type="entry name" value="THDP-binding"/>
</dbReference>
<dbReference type="InterPro" id="IPR002869">
    <property type="entry name" value="Pyrv_flavodox_OxRed_cen"/>
</dbReference>
<dbReference type="NCBIfam" id="NF009588">
    <property type="entry name" value="PRK13029.1"/>
    <property type="match status" value="1"/>
</dbReference>
<name>A0A6J5FWR6_9BURK</name>
<reference evidence="4 5" key="1">
    <citation type="submission" date="2020-04" db="EMBL/GenBank/DDBJ databases">
        <authorList>
            <person name="De Canck E."/>
        </authorList>
    </citation>
    <scope>NUCLEOTIDE SEQUENCE [LARGE SCALE GENOMIC DNA]</scope>
    <source>
        <strain evidence="4 5">LMG 28688</strain>
    </source>
</reference>
<dbReference type="InterPro" id="IPR002880">
    <property type="entry name" value="Pyrv_Fd/Flavodoxin_OxRdtase_N"/>
</dbReference>
<dbReference type="PANTHER" id="PTHR48084">
    <property type="entry name" value="2-OXOGLUTARATE OXIDOREDUCTASE SUBUNIT KORB-RELATED"/>
    <property type="match status" value="1"/>
</dbReference>
<dbReference type="CDD" id="cd02008">
    <property type="entry name" value="TPP_IOR_alpha"/>
    <property type="match status" value="1"/>
</dbReference>
<dbReference type="GO" id="GO:0016903">
    <property type="term" value="F:oxidoreductase activity, acting on the aldehyde or oxo group of donors"/>
    <property type="evidence" value="ECO:0007669"/>
    <property type="project" value="InterPro"/>
</dbReference>
<dbReference type="InterPro" id="IPR046667">
    <property type="entry name" value="DUF6537"/>
</dbReference>
<dbReference type="SUPFAM" id="SSF53323">
    <property type="entry name" value="Pyruvate-ferredoxin oxidoreductase, PFOR, domain III"/>
    <property type="match status" value="1"/>
</dbReference>
<keyword evidence="5" id="KW-1185">Reference proteome</keyword>
<dbReference type="InterPro" id="IPR019752">
    <property type="entry name" value="Pyrv/ketoisovalerate_OxRed_cat"/>
</dbReference>
<dbReference type="Gene3D" id="3.40.50.970">
    <property type="match status" value="1"/>
</dbReference>
<dbReference type="CDD" id="cd07034">
    <property type="entry name" value="TPP_PYR_PFOR_IOR-alpha_like"/>
    <property type="match status" value="1"/>
</dbReference>
<evidence type="ECO:0000256" key="1">
    <source>
        <dbReference type="ARBA" id="ARBA00023002"/>
    </source>
</evidence>
<evidence type="ECO:0000313" key="4">
    <source>
        <dbReference type="EMBL" id="CAB3788614.1"/>
    </source>
</evidence>
<dbReference type="NCBIfam" id="NF009589">
    <property type="entry name" value="PRK13030.1"/>
    <property type="match status" value="1"/>
</dbReference>
<keyword evidence="1" id="KW-0560">Oxidoreductase</keyword>
<evidence type="ECO:0000313" key="5">
    <source>
        <dbReference type="Proteomes" id="UP000494119"/>
    </source>
</evidence>
<dbReference type="InterPro" id="IPR009014">
    <property type="entry name" value="Transketo_C/PFOR_II"/>
</dbReference>
<organism evidence="4 5">
    <name type="scientific">Paraburkholderia caffeinitolerans</name>
    <dbReference type="NCBI Taxonomy" id="1723730"/>
    <lineage>
        <taxon>Bacteria</taxon>
        <taxon>Pseudomonadati</taxon>
        <taxon>Pseudomonadota</taxon>
        <taxon>Betaproteobacteria</taxon>
        <taxon>Burkholderiales</taxon>
        <taxon>Burkholderiaceae</taxon>
        <taxon>Paraburkholderia</taxon>
    </lineage>
</organism>
<dbReference type="Pfam" id="PF20169">
    <property type="entry name" value="DUF6537"/>
    <property type="match status" value="1"/>
</dbReference>
<feature type="domain" description="Pyruvate/ketoisovalerate oxidoreductase catalytic" evidence="2">
    <location>
        <begin position="731"/>
        <end position="917"/>
    </location>
</feature>
<evidence type="ECO:0000259" key="3">
    <source>
        <dbReference type="Pfam" id="PF20169"/>
    </source>
</evidence>